<evidence type="ECO:0000313" key="1">
    <source>
        <dbReference type="EMBL" id="OGY53569.1"/>
    </source>
</evidence>
<dbReference type="AlphaFoldDB" id="A0A1G1YMP3"/>
<comment type="caution">
    <text evidence="1">The sequence shown here is derived from an EMBL/GenBank/DDBJ whole genome shotgun (WGS) entry which is preliminary data.</text>
</comment>
<proteinExistence type="predicted"/>
<accession>A0A1G1YMP3</accession>
<organism evidence="1 2">
    <name type="scientific">Candidatus Buchananbacteria bacterium RIFCSPLOWO2_01_FULL_40_23b</name>
    <dbReference type="NCBI Taxonomy" id="1797544"/>
    <lineage>
        <taxon>Bacteria</taxon>
        <taxon>Candidatus Buchananiibacteriota</taxon>
    </lineage>
</organism>
<dbReference type="Proteomes" id="UP000178122">
    <property type="component" value="Unassembled WGS sequence"/>
</dbReference>
<evidence type="ECO:0000313" key="2">
    <source>
        <dbReference type="Proteomes" id="UP000178122"/>
    </source>
</evidence>
<gene>
    <name evidence="1" type="ORF">A2912_03800</name>
</gene>
<dbReference type="EMBL" id="MHIN01000045">
    <property type="protein sequence ID" value="OGY53569.1"/>
    <property type="molecule type" value="Genomic_DNA"/>
</dbReference>
<protein>
    <submittedName>
        <fullName evidence="1">Uncharacterized protein</fullName>
    </submittedName>
</protein>
<name>A0A1G1YMP3_9BACT</name>
<reference evidence="1 2" key="1">
    <citation type="journal article" date="2016" name="Nat. Commun.">
        <title>Thousands of microbial genomes shed light on interconnected biogeochemical processes in an aquifer system.</title>
        <authorList>
            <person name="Anantharaman K."/>
            <person name="Brown C.T."/>
            <person name="Hug L.A."/>
            <person name="Sharon I."/>
            <person name="Castelle C.J."/>
            <person name="Probst A.J."/>
            <person name="Thomas B.C."/>
            <person name="Singh A."/>
            <person name="Wilkins M.J."/>
            <person name="Karaoz U."/>
            <person name="Brodie E.L."/>
            <person name="Williams K.H."/>
            <person name="Hubbard S.S."/>
            <person name="Banfield J.F."/>
        </authorList>
    </citation>
    <scope>NUCLEOTIDE SEQUENCE [LARGE SCALE GENOMIC DNA]</scope>
</reference>
<sequence>MKELFVTPHVLLWRIEGKSTVIRLEDVVEISVRSLGEKERKYFREQTLFNLIRDNGITNGSYQWNGEDEARELEFYMVCNSSGELLKSVPYSQIVTPYQRVVLLESKIADEVRRDEYICDLRREIALLEMPGVSLQVYAVPEEKNLFDGVKIFLSAEYDVKANVAVARKGVG</sequence>